<protein>
    <recommendedName>
        <fullName evidence="3">HTH cro/C1-type domain-containing protein</fullName>
    </recommendedName>
</protein>
<proteinExistence type="predicted"/>
<evidence type="ECO:0000313" key="1">
    <source>
        <dbReference type="EMBL" id="EAY24096.1"/>
    </source>
</evidence>
<evidence type="ECO:0008006" key="3">
    <source>
        <dbReference type="Google" id="ProtNLM"/>
    </source>
</evidence>
<keyword evidence="2" id="KW-1185">Reference proteome</keyword>
<reference evidence="1 2" key="1">
    <citation type="submission" date="2007-01" db="EMBL/GenBank/DDBJ databases">
        <authorList>
            <person name="Haygood M."/>
            <person name="Podell S."/>
            <person name="Anderson C."/>
            <person name="Hopkinson B."/>
            <person name="Roe K."/>
            <person name="Barbeau K."/>
            <person name="Gaasterland T."/>
            <person name="Ferriera S."/>
            <person name="Johnson J."/>
            <person name="Kravitz S."/>
            <person name="Beeson K."/>
            <person name="Sutton G."/>
            <person name="Rogers Y.-H."/>
            <person name="Friedman R."/>
            <person name="Frazier M."/>
            <person name="Venter J.C."/>
        </authorList>
    </citation>
    <scope>NUCLEOTIDE SEQUENCE [LARGE SCALE GENOMIC DNA]</scope>
    <source>
        <strain evidence="1 2">ATCC 23134</strain>
    </source>
</reference>
<comment type="caution">
    <text evidence="1">The sequence shown here is derived from an EMBL/GenBank/DDBJ whole genome shotgun (WGS) entry which is preliminary data.</text>
</comment>
<organism evidence="1 2">
    <name type="scientific">Microscilla marina ATCC 23134</name>
    <dbReference type="NCBI Taxonomy" id="313606"/>
    <lineage>
        <taxon>Bacteria</taxon>
        <taxon>Pseudomonadati</taxon>
        <taxon>Bacteroidota</taxon>
        <taxon>Cytophagia</taxon>
        <taxon>Cytophagales</taxon>
        <taxon>Microscillaceae</taxon>
        <taxon>Microscilla</taxon>
    </lineage>
</organism>
<dbReference type="RefSeq" id="WP_002705507.1">
    <property type="nucleotide sequence ID" value="NZ_AAWS01000082.1"/>
</dbReference>
<accession>A1ZZT5</accession>
<dbReference type="EMBL" id="AAWS01000082">
    <property type="protein sequence ID" value="EAY24096.1"/>
    <property type="molecule type" value="Genomic_DNA"/>
</dbReference>
<name>A1ZZT5_MICM2</name>
<sequence length="67" mass="7815">MTIEELKKFFEERPALSVRGVNDDAGLSDNYLNKILRNNQKISKKTIDKLDPILRKYGYQCNKNTPK</sequence>
<gene>
    <name evidence="1" type="ORF">M23134_02472</name>
</gene>
<evidence type="ECO:0000313" key="2">
    <source>
        <dbReference type="Proteomes" id="UP000004095"/>
    </source>
</evidence>
<dbReference type="AlphaFoldDB" id="A1ZZT5"/>
<dbReference type="Proteomes" id="UP000004095">
    <property type="component" value="Unassembled WGS sequence"/>
</dbReference>